<keyword evidence="2" id="KW-1185">Reference proteome</keyword>
<dbReference type="STRING" id="1867952.MTBPR1_200025"/>
<dbReference type="RefSeq" id="WP_069188649.1">
    <property type="nucleotide sequence ID" value="NZ_FLYE01000013.1"/>
</dbReference>
<protein>
    <submittedName>
        <fullName evidence="1">Uncharacterized protein</fullName>
    </submittedName>
</protein>
<reference evidence="1 2" key="1">
    <citation type="submission" date="2016-07" db="EMBL/GenBank/DDBJ databases">
        <authorList>
            <person name="Lefevre C.T."/>
        </authorList>
    </citation>
    <scope>NUCLEOTIDE SEQUENCE [LARGE SCALE GENOMIC DNA]</scope>
    <source>
        <strain evidence="1">PR1</strain>
    </source>
</reference>
<proteinExistence type="predicted"/>
<gene>
    <name evidence="1" type="ORF">MTBPR1_200025</name>
</gene>
<evidence type="ECO:0000313" key="1">
    <source>
        <dbReference type="EMBL" id="SCA56545.1"/>
    </source>
</evidence>
<evidence type="ECO:0000313" key="2">
    <source>
        <dbReference type="Proteomes" id="UP000231658"/>
    </source>
</evidence>
<dbReference type="EMBL" id="FLYE01000013">
    <property type="protein sequence ID" value="SCA56545.1"/>
    <property type="molecule type" value="Genomic_DNA"/>
</dbReference>
<name>A0A1C3RGY9_9PROT</name>
<sequence length="137" mass="15178">MDNVVGTLAWKVCGSKLSRFISENVDEKSKRYTAPMNGALYNLLSLIKYLSKGENVSDTESLGLGNGMIHSFAANYDVDGEIAKFQSEDPEELALYKEAFTRGFEAGILTHSSVDVLMRKGLGFENYQPIIITEDEL</sequence>
<dbReference type="AlphaFoldDB" id="A0A1C3RGY9"/>
<accession>A0A1C3RGY9</accession>
<organism evidence="1 2">
    <name type="scientific">Candidatus Terasakiella magnetica</name>
    <dbReference type="NCBI Taxonomy" id="1867952"/>
    <lineage>
        <taxon>Bacteria</taxon>
        <taxon>Pseudomonadati</taxon>
        <taxon>Pseudomonadota</taxon>
        <taxon>Alphaproteobacteria</taxon>
        <taxon>Rhodospirillales</taxon>
        <taxon>Terasakiellaceae</taxon>
        <taxon>Terasakiella</taxon>
    </lineage>
</organism>
<dbReference type="Proteomes" id="UP000231658">
    <property type="component" value="Unassembled WGS sequence"/>
</dbReference>